<evidence type="ECO:0000313" key="7">
    <source>
        <dbReference type="EMBL" id="CAF4790524.1"/>
    </source>
</evidence>
<dbReference type="EMBL" id="CAJNYV010001700">
    <property type="protein sequence ID" value="CAF3433751.1"/>
    <property type="molecule type" value="Genomic_DNA"/>
</dbReference>
<dbReference type="AlphaFoldDB" id="A0A821NS99"/>
<feature type="chain" id="PRO_5036238268" evidence="1">
    <location>
        <begin position="24"/>
        <end position="156"/>
    </location>
</feature>
<evidence type="ECO:0000313" key="5">
    <source>
        <dbReference type="EMBL" id="CAF4387480.1"/>
    </source>
</evidence>
<dbReference type="Proteomes" id="UP000663873">
    <property type="component" value="Unassembled WGS sequence"/>
</dbReference>
<dbReference type="EMBL" id="CAJNYT010002259">
    <property type="protein sequence ID" value="CAF3458794.1"/>
    <property type="molecule type" value="Genomic_DNA"/>
</dbReference>
<reference evidence="7" key="1">
    <citation type="submission" date="2021-02" db="EMBL/GenBank/DDBJ databases">
        <authorList>
            <person name="Nowell W R."/>
        </authorList>
    </citation>
    <scope>NUCLEOTIDE SEQUENCE</scope>
</reference>
<dbReference type="Proteomes" id="UP000663848">
    <property type="component" value="Unassembled WGS sequence"/>
</dbReference>
<evidence type="ECO:0000256" key="1">
    <source>
        <dbReference type="SAM" id="SignalP"/>
    </source>
</evidence>
<dbReference type="EMBL" id="CAJNXB010002840">
    <property type="protein sequence ID" value="CAF3280290.1"/>
    <property type="molecule type" value="Genomic_DNA"/>
</dbReference>
<keyword evidence="9" id="KW-1185">Reference proteome</keyword>
<organism evidence="7 8">
    <name type="scientific">Rotaria socialis</name>
    <dbReference type="NCBI Taxonomy" id="392032"/>
    <lineage>
        <taxon>Eukaryota</taxon>
        <taxon>Metazoa</taxon>
        <taxon>Spiralia</taxon>
        <taxon>Gnathifera</taxon>
        <taxon>Rotifera</taxon>
        <taxon>Eurotatoria</taxon>
        <taxon>Bdelloidea</taxon>
        <taxon>Philodinida</taxon>
        <taxon>Philodinidae</taxon>
        <taxon>Rotaria</taxon>
    </lineage>
</organism>
<protein>
    <submittedName>
        <fullName evidence="7">Uncharacterized protein</fullName>
    </submittedName>
</protein>
<evidence type="ECO:0000313" key="3">
    <source>
        <dbReference type="EMBL" id="CAF3433751.1"/>
    </source>
</evidence>
<sequence>MSSGMASLLVCLATLSSSLVVLAQRGESCKAMSSPIYDCSQTIYSDCKNATFVTDRSTFSKNCSQVSLFWDAPLYNMTLLFDSDLIGPYELCLERVMCTTAFLTKNDGSEVEIKWEKFNEPVCFKSQQDIPIMQFRFDAGERWHCYGSFINFFFRQ</sequence>
<evidence type="ECO:0000313" key="4">
    <source>
        <dbReference type="EMBL" id="CAF3458794.1"/>
    </source>
</evidence>
<dbReference type="EMBL" id="CAJOBS010001095">
    <property type="protein sequence ID" value="CAF4687229.1"/>
    <property type="molecule type" value="Genomic_DNA"/>
</dbReference>
<dbReference type="EMBL" id="CAJOBP010003046">
    <property type="protein sequence ID" value="CAF4387480.1"/>
    <property type="molecule type" value="Genomic_DNA"/>
</dbReference>
<dbReference type="OrthoDB" id="10017091at2759"/>
<dbReference type="Proteomes" id="UP000663865">
    <property type="component" value="Unassembled WGS sequence"/>
</dbReference>
<comment type="caution">
    <text evidence="7">The sequence shown here is derived from an EMBL/GenBank/DDBJ whole genome shotgun (WGS) entry which is preliminary data.</text>
</comment>
<accession>A0A821NS99</accession>
<feature type="signal peptide" evidence="1">
    <location>
        <begin position="1"/>
        <end position="23"/>
    </location>
</feature>
<dbReference type="Proteomes" id="UP000663825">
    <property type="component" value="Unassembled WGS sequence"/>
</dbReference>
<name>A0A821NS99_9BILA</name>
<gene>
    <name evidence="4" type="ORF">GRG538_LOCUS14782</name>
    <name evidence="3" type="ORF">KIK155_LOCUS11047</name>
    <name evidence="7" type="ORF">QYT958_LOCUS23256</name>
    <name evidence="2" type="ORF">TIS948_LOCUS16847</name>
    <name evidence="6" type="ORF">TOA249_LOCUS16224</name>
    <name evidence="5" type="ORF">UJA718_LOCUS18182</name>
</gene>
<dbReference type="Proteomes" id="UP000663838">
    <property type="component" value="Unassembled WGS sequence"/>
</dbReference>
<evidence type="ECO:0000313" key="6">
    <source>
        <dbReference type="EMBL" id="CAF4687229.1"/>
    </source>
</evidence>
<dbReference type="Proteomes" id="UP000663872">
    <property type="component" value="Unassembled WGS sequence"/>
</dbReference>
<evidence type="ECO:0000313" key="8">
    <source>
        <dbReference type="Proteomes" id="UP000663848"/>
    </source>
</evidence>
<dbReference type="EMBL" id="CAJOBR010004661">
    <property type="protein sequence ID" value="CAF4790524.1"/>
    <property type="molecule type" value="Genomic_DNA"/>
</dbReference>
<proteinExistence type="predicted"/>
<evidence type="ECO:0000313" key="9">
    <source>
        <dbReference type="Proteomes" id="UP000663873"/>
    </source>
</evidence>
<keyword evidence="1" id="KW-0732">Signal</keyword>
<evidence type="ECO:0000313" key="2">
    <source>
        <dbReference type="EMBL" id="CAF3280290.1"/>
    </source>
</evidence>